<dbReference type="InterPro" id="IPR037214">
    <property type="entry name" value="TROVE_dom_sf"/>
</dbReference>
<dbReference type="RefSeq" id="WP_089332696.1">
    <property type="nucleotide sequence ID" value="NZ_FZNS01000004.1"/>
</dbReference>
<accession>A0A238XPM7</accession>
<keyword evidence="3" id="KW-1185">Reference proteome</keyword>
<feature type="domain" description="TROVE" evidence="1">
    <location>
        <begin position="14"/>
        <end position="98"/>
    </location>
</feature>
<dbReference type="SUPFAM" id="SSF140864">
    <property type="entry name" value="TROVE domain-like"/>
    <property type="match status" value="1"/>
</dbReference>
<name>A0A238XPM7_9BACT</name>
<evidence type="ECO:0000313" key="3">
    <source>
        <dbReference type="Proteomes" id="UP000198310"/>
    </source>
</evidence>
<organism evidence="2 3">
    <name type="scientific">Hymenobacter mucosus</name>
    <dbReference type="NCBI Taxonomy" id="1411120"/>
    <lineage>
        <taxon>Bacteria</taxon>
        <taxon>Pseudomonadati</taxon>
        <taxon>Bacteroidota</taxon>
        <taxon>Cytophagia</taxon>
        <taxon>Cytophagales</taxon>
        <taxon>Hymenobacteraceae</taxon>
        <taxon>Hymenobacter</taxon>
    </lineage>
</organism>
<dbReference type="GO" id="GO:0003723">
    <property type="term" value="F:RNA binding"/>
    <property type="evidence" value="ECO:0007669"/>
    <property type="project" value="InterPro"/>
</dbReference>
<protein>
    <recommendedName>
        <fullName evidence="1">TROVE domain-containing protein</fullName>
    </recommendedName>
</protein>
<evidence type="ECO:0000313" key="2">
    <source>
        <dbReference type="EMBL" id="SNR60501.1"/>
    </source>
</evidence>
<dbReference type="InterPro" id="IPR008858">
    <property type="entry name" value="TROVE_dom"/>
</dbReference>
<dbReference type="EMBL" id="FZNS01000004">
    <property type="protein sequence ID" value="SNR60501.1"/>
    <property type="molecule type" value="Genomic_DNA"/>
</dbReference>
<dbReference type="PROSITE" id="PS50988">
    <property type="entry name" value="TROVE"/>
    <property type="match status" value="1"/>
</dbReference>
<gene>
    <name evidence="2" type="ORF">SAMN06269173_104259</name>
</gene>
<dbReference type="Proteomes" id="UP000198310">
    <property type="component" value="Unassembled WGS sequence"/>
</dbReference>
<evidence type="ECO:0000259" key="1">
    <source>
        <dbReference type="PROSITE" id="PS50988"/>
    </source>
</evidence>
<sequence length="98" mass="10776">MRFNTTSSIPQPNTVNHAGAAAYILTPALELYTAVATAALQNQWYETADTHLSRLRELVAQNDPQFVARLAVYAREQLHLRSVPLVLAGRGSECRLVG</sequence>
<proteinExistence type="predicted"/>
<reference evidence="3" key="1">
    <citation type="submission" date="2017-06" db="EMBL/GenBank/DDBJ databases">
        <authorList>
            <person name="Varghese N."/>
            <person name="Submissions S."/>
        </authorList>
    </citation>
    <scope>NUCLEOTIDE SEQUENCE [LARGE SCALE GENOMIC DNA]</scope>
    <source>
        <strain evidence="3">DSM 28041</strain>
    </source>
</reference>
<dbReference type="AlphaFoldDB" id="A0A238XPM7"/>